<dbReference type="Gene3D" id="1.25.40.390">
    <property type="match status" value="1"/>
</dbReference>
<gene>
    <name evidence="9" type="ORF">IAC29_01735</name>
</gene>
<evidence type="ECO:0000256" key="4">
    <source>
        <dbReference type="ARBA" id="ARBA00023136"/>
    </source>
</evidence>
<feature type="chain" id="PRO_5039193934" evidence="6">
    <location>
        <begin position="22"/>
        <end position="658"/>
    </location>
</feature>
<feature type="domain" description="RagB/SusD" evidence="7">
    <location>
        <begin position="338"/>
        <end position="594"/>
    </location>
</feature>
<evidence type="ECO:0000313" key="9">
    <source>
        <dbReference type="EMBL" id="MBO8447977.1"/>
    </source>
</evidence>
<proteinExistence type="inferred from homology"/>
<evidence type="ECO:0000256" key="5">
    <source>
        <dbReference type="ARBA" id="ARBA00023237"/>
    </source>
</evidence>
<dbReference type="GO" id="GO:0009279">
    <property type="term" value="C:cell outer membrane"/>
    <property type="evidence" value="ECO:0007669"/>
    <property type="project" value="UniProtKB-SubCell"/>
</dbReference>
<evidence type="ECO:0000256" key="2">
    <source>
        <dbReference type="ARBA" id="ARBA00006275"/>
    </source>
</evidence>
<dbReference type="AlphaFoldDB" id="A0A9D9HFJ5"/>
<evidence type="ECO:0000256" key="6">
    <source>
        <dbReference type="SAM" id="SignalP"/>
    </source>
</evidence>
<comment type="subcellular location">
    <subcellularLocation>
        <location evidence="1">Cell outer membrane</location>
    </subcellularLocation>
</comment>
<keyword evidence="5" id="KW-0998">Cell outer membrane</keyword>
<comment type="caution">
    <text evidence="9">The sequence shown here is derived from an EMBL/GenBank/DDBJ whole genome shotgun (WGS) entry which is preliminary data.</text>
</comment>
<reference evidence="9" key="2">
    <citation type="journal article" date="2021" name="PeerJ">
        <title>Extensive microbial diversity within the chicken gut microbiome revealed by metagenomics and culture.</title>
        <authorList>
            <person name="Gilroy R."/>
            <person name="Ravi A."/>
            <person name="Getino M."/>
            <person name="Pursley I."/>
            <person name="Horton D.L."/>
            <person name="Alikhan N.F."/>
            <person name="Baker D."/>
            <person name="Gharbi K."/>
            <person name="Hall N."/>
            <person name="Watson M."/>
            <person name="Adriaenssens E.M."/>
            <person name="Foster-Nyarko E."/>
            <person name="Jarju S."/>
            <person name="Secka A."/>
            <person name="Antonio M."/>
            <person name="Oren A."/>
            <person name="Chaudhuri R.R."/>
            <person name="La Ragione R."/>
            <person name="Hildebrand F."/>
            <person name="Pallen M.J."/>
        </authorList>
    </citation>
    <scope>NUCLEOTIDE SEQUENCE</scope>
    <source>
        <strain evidence="9">20514</strain>
    </source>
</reference>
<accession>A0A9D9HFJ5</accession>
<dbReference type="EMBL" id="JADIMQ010000025">
    <property type="protein sequence ID" value="MBO8447977.1"/>
    <property type="molecule type" value="Genomic_DNA"/>
</dbReference>
<comment type="similarity">
    <text evidence="2">Belongs to the SusD family.</text>
</comment>
<evidence type="ECO:0000259" key="7">
    <source>
        <dbReference type="Pfam" id="PF07980"/>
    </source>
</evidence>
<dbReference type="InterPro" id="IPR012944">
    <property type="entry name" value="SusD_RagB_dom"/>
</dbReference>
<keyword evidence="3 6" id="KW-0732">Signal</keyword>
<keyword evidence="4" id="KW-0472">Membrane</keyword>
<evidence type="ECO:0000259" key="8">
    <source>
        <dbReference type="Pfam" id="PF14322"/>
    </source>
</evidence>
<protein>
    <submittedName>
        <fullName evidence="9">RagB/SusD family nutrient uptake outer membrane protein</fullName>
    </submittedName>
</protein>
<feature type="domain" description="SusD-like N-terminal" evidence="8">
    <location>
        <begin position="22"/>
        <end position="198"/>
    </location>
</feature>
<dbReference type="Pfam" id="PF07980">
    <property type="entry name" value="SusD_RagB"/>
    <property type="match status" value="1"/>
</dbReference>
<dbReference type="InterPro" id="IPR033985">
    <property type="entry name" value="SusD-like_N"/>
</dbReference>
<sequence>MKKRILIHVLPAVLMFTSCNAFLDLEPESSLSPEQYLTTEENLGAYATDLYNMFPEHERSTWGYWRTDAHTDDMASAEPSNVFAPGYWRVEQTGGSYAFERIYRCNYFLDFVIPLYEAGEITGNETSIRHYIGEAYFFRAWAYFEKLKALGDFPIVEEPLADDIEVLTEASRRSPRNEVARFILADLDRAIEYMSETPPVGGSNRLDDDCAHLMKSRVALYEGTWEKYFKGTAFVPDGPGWPGASKDYNQGYQFPLGGIDEEIAYFLDIAMKEAKIVADKYQLTSNTGVFQSSAAEASNPYFDMFGATDMDQYPEIMLWRDYSAAAGLTNSVVEFAAAANSGFGITKSMVDAFVMSDGMPIYASDDYPGDADLLRITEGRDSRAEIFIKKPGDTNLHSSGGPESYVTEPWPNVVHSTASMKYTTGYAIRKGLNFDGAQSYRNESEVGLIVFRAAEAYLNYIEACYEYTGNLDGDAQSYWKAIRDRAHAGDYQTTIANTDVAREAETDFGAYSAGQLVDATLYNIRRERRCELMGEGFRGADIRRWRALDQLIDPAEPYHVLGVNLWEELAQNEDFINANPGGLIEGQNVSPRSFGTYLAPYHIVSNNRVYNGYTWRMAHYLDPIAVQHFLITGDGDVNASPLYQNPGWPVQAGLGAQN</sequence>
<feature type="signal peptide" evidence="6">
    <location>
        <begin position="1"/>
        <end position="21"/>
    </location>
</feature>
<evidence type="ECO:0000313" key="10">
    <source>
        <dbReference type="Proteomes" id="UP000810252"/>
    </source>
</evidence>
<evidence type="ECO:0000256" key="3">
    <source>
        <dbReference type="ARBA" id="ARBA00022729"/>
    </source>
</evidence>
<dbReference type="Pfam" id="PF14322">
    <property type="entry name" value="SusD-like_3"/>
    <property type="match status" value="1"/>
</dbReference>
<reference evidence="9" key="1">
    <citation type="submission" date="2020-10" db="EMBL/GenBank/DDBJ databases">
        <authorList>
            <person name="Gilroy R."/>
        </authorList>
    </citation>
    <scope>NUCLEOTIDE SEQUENCE</scope>
    <source>
        <strain evidence="9">20514</strain>
    </source>
</reference>
<dbReference type="Proteomes" id="UP000810252">
    <property type="component" value="Unassembled WGS sequence"/>
</dbReference>
<dbReference type="InterPro" id="IPR011990">
    <property type="entry name" value="TPR-like_helical_dom_sf"/>
</dbReference>
<dbReference type="SUPFAM" id="SSF48452">
    <property type="entry name" value="TPR-like"/>
    <property type="match status" value="1"/>
</dbReference>
<organism evidence="9 10">
    <name type="scientific">Candidatus Cryptobacteroides merdigallinarum</name>
    <dbReference type="NCBI Taxonomy" id="2840770"/>
    <lineage>
        <taxon>Bacteria</taxon>
        <taxon>Pseudomonadati</taxon>
        <taxon>Bacteroidota</taxon>
        <taxon>Bacteroidia</taxon>
        <taxon>Bacteroidales</taxon>
        <taxon>Candidatus Cryptobacteroides</taxon>
    </lineage>
</organism>
<dbReference type="PROSITE" id="PS51257">
    <property type="entry name" value="PROKAR_LIPOPROTEIN"/>
    <property type="match status" value="1"/>
</dbReference>
<evidence type="ECO:0000256" key="1">
    <source>
        <dbReference type="ARBA" id="ARBA00004442"/>
    </source>
</evidence>
<name>A0A9D9HFJ5_9BACT</name>